<evidence type="ECO:0000313" key="10">
    <source>
        <dbReference type="Proteomes" id="UP000595197"/>
    </source>
</evidence>
<dbReference type="InterPro" id="IPR009040">
    <property type="entry name" value="Ferritin-like_diiron"/>
</dbReference>
<dbReference type="Gene3D" id="1.20.1260.10">
    <property type="match status" value="1"/>
</dbReference>
<dbReference type="CDD" id="cd00907">
    <property type="entry name" value="Bacterioferritin"/>
    <property type="match status" value="1"/>
</dbReference>
<keyword evidence="10" id="KW-1185">Reference proteome</keyword>
<reference evidence="9" key="1">
    <citation type="submission" date="2021-02" db="EMBL/GenBank/DDBJ databases">
        <title>Skermanella TT6 skin isolate.</title>
        <authorList>
            <person name="Lee K."/>
            <person name="Ganzorig M."/>
        </authorList>
    </citation>
    <scope>NUCLEOTIDE SEQUENCE</scope>
    <source>
        <strain evidence="9">TT6</strain>
    </source>
</reference>
<dbReference type="PIRSF" id="PIRSF002560">
    <property type="entry name" value="Bacterioferritin"/>
    <property type="match status" value="1"/>
</dbReference>
<accession>A0ABX7AZE1</accession>
<evidence type="ECO:0000256" key="7">
    <source>
        <dbReference type="PIRNR" id="PIRNR002560"/>
    </source>
</evidence>
<proteinExistence type="inferred from homology"/>
<dbReference type="PANTHER" id="PTHR30295">
    <property type="entry name" value="BACTERIOFERRITIN"/>
    <property type="match status" value="1"/>
</dbReference>
<name>A0ABX7AZE1_9PROT</name>
<gene>
    <name evidence="9" type="primary">bfr</name>
    <name evidence="9" type="ORF">IGS68_15235</name>
</gene>
<dbReference type="InterPro" id="IPR002024">
    <property type="entry name" value="Bacterioferritin"/>
</dbReference>
<dbReference type="PROSITE" id="PS50905">
    <property type="entry name" value="FERRITIN_LIKE"/>
    <property type="match status" value="1"/>
</dbReference>
<dbReference type="PRINTS" id="PR00601">
    <property type="entry name" value="BACFERRITIN"/>
</dbReference>
<dbReference type="NCBIfam" id="TIGR00754">
    <property type="entry name" value="bfr"/>
    <property type="match status" value="1"/>
</dbReference>
<dbReference type="PANTHER" id="PTHR30295:SF0">
    <property type="entry name" value="BACTERIOFERRITIN"/>
    <property type="match status" value="1"/>
</dbReference>
<dbReference type="RefSeq" id="WP_201070584.1">
    <property type="nucleotide sequence ID" value="NZ_CP067420.1"/>
</dbReference>
<dbReference type="Proteomes" id="UP000595197">
    <property type="component" value="Chromosome"/>
</dbReference>
<evidence type="ECO:0000256" key="2">
    <source>
        <dbReference type="ARBA" id="ARBA00008093"/>
    </source>
</evidence>
<evidence type="ECO:0000259" key="8">
    <source>
        <dbReference type="PROSITE" id="PS50905"/>
    </source>
</evidence>
<comment type="similarity">
    <text evidence="2 7">Belongs to the bacterioferritin family.</text>
</comment>
<keyword evidence="6 7" id="KW-0408">Iron</keyword>
<dbReference type="InterPro" id="IPR008331">
    <property type="entry name" value="Ferritin_DPS_dom"/>
</dbReference>
<dbReference type="InterPro" id="IPR009078">
    <property type="entry name" value="Ferritin-like_SF"/>
</dbReference>
<keyword evidence="3 7" id="KW-0409">Iron storage</keyword>
<evidence type="ECO:0000256" key="4">
    <source>
        <dbReference type="ARBA" id="ARBA00022617"/>
    </source>
</evidence>
<dbReference type="InterPro" id="IPR012347">
    <property type="entry name" value="Ferritin-like"/>
</dbReference>
<evidence type="ECO:0000256" key="5">
    <source>
        <dbReference type="ARBA" id="ARBA00022723"/>
    </source>
</evidence>
<evidence type="ECO:0000256" key="6">
    <source>
        <dbReference type="ARBA" id="ARBA00023004"/>
    </source>
</evidence>
<evidence type="ECO:0000313" key="9">
    <source>
        <dbReference type="EMBL" id="QQP87462.1"/>
    </source>
</evidence>
<evidence type="ECO:0000256" key="1">
    <source>
        <dbReference type="ARBA" id="ARBA00001970"/>
    </source>
</evidence>
<feature type="domain" description="Ferritin-like diiron" evidence="8">
    <location>
        <begin position="1"/>
        <end position="145"/>
    </location>
</feature>
<keyword evidence="4" id="KW-0349">Heme</keyword>
<dbReference type="Pfam" id="PF00210">
    <property type="entry name" value="Ferritin"/>
    <property type="match status" value="1"/>
</dbReference>
<organism evidence="9 10">
    <name type="scientific">Skermanella cutis</name>
    <dbReference type="NCBI Taxonomy" id="2775420"/>
    <lineage>
        <taxon>Bacteria</taxon>
        <taxon>Pseudomonadati</taxon>
        <taxon>Pseudomonadota</taxon>
        <taxon>Alphaproteobacteria</taxon>
        <taxon>Rhodospirillales</taxon>
        <taxon>Azospirillaceae</taxon>
        <taxon>Skermanella</taxon>
    </lineage>
</organism>
<sequence length="158" mass="18494">MKGDPAAIRHLNKILTGKLTAVNQYFLHARMLKDWGLERLADHSYQESISKMKHADRLIERILFLEGMPNLQDLNKIKTGNDVPEMVELEMETEQNGRESLLEAIELTEQIRDFITRELFTDILTDTEEHIDWLTHQLRLIDGVGRENYKQEQMFKGS</sequence>
<dbReference type="SUPFAM" id="SSF47240">
    <property type="entry name" value="Ferritin-like"/>
    <property type="match status" value="1"/>
</dbReference>
<comment type="cofactor">
    <cofactor evidence="1">
        <name>heme b</name>
        <dbReference type="ChEBI" id="CHEBI:60344"/>
    </cofactor>
</comment>
<protein>
    <recommendedName>
        <fullName evidence="7">Bacterioferritin</fullName>
    </recommendedName>
</protein>
<dbReference type="EMBL" id="CP067420">
    <property type="protein sequence ID" value="QQP87462.1"/>
    <property type="molecule type" value="Genomic_DNA"/>
</dbReference>
<evidence type="ECO:0000256" key="3">
    <source>
        <dbReference type="ARBA" id="ARBA00022434"/>
    </source>
</evidence>
<keyword evidence="5 7" id="KW-0479">Metal-binding</keyword>